<dbReference type="Proteomes" id="UP000217250">
    <property type="component" value="Chromosome"/>
</dbReference>
<dbReference type="GeneID" id="84809492"/>
<feature type="signal peptide" evidence="1">
    <location>
        <begin position="1"/>
        <end position="17"/>
    </location>
</feature>
<evidence type="ECO:0000313" key="2">
    <source>
        <dbReference type="EMBL" id="ATA88006.1"/>
    </source>
</evidence>
<sequence>MRKYFLWGFFCTLLAHAQDPSQAQLLDDEQIQKQFPTKIQRKLGITYPIVKVYTYQDREGKHFWVFTENKLYDSSSKKEKNYRRNSEGEVINDKIKAFHLIEDKDAFRQVKLLYDYRPEWEGWEFSIWFWTKFVSFTDLDKDGYVDPVIVYGATPTDGDPDRAKVKILAYHKGKKTAIRHQDSPDDIGRETQIDASYYSLPKPIRQRIFDTINRLQENQLTLFNPEDFKKLKK</sequence>
<dbReference type="InterPro" id="IPR058148">
    <property type="entry name" value="M949_RS01915-like_dom"/>
</dbReference>
<evidence type="ECO:0008006" key="4">
    <source>
        <dbReference type="Google" id="ProtNLM"/>
    </source>
</evidence>
<feature type="chain" id="PRO_5012060775" description="EF-hand domain-containing protein" evidence="1">
    <location>
        <begin position="18"/>
        <end position="233"/>
    </location>
</feature>
<dbReference type="KEGG" id="cgh:CGC50_13180"/>
<keyword evidence="1" id="KW-0732">Signal</keyword>
<organism evidence="2 3">
    <name type="scientific">Capnocytophaga gingivalis</name>
    <dbReference type="NCBI Taxonomy" id="1017"/>
    <lineage>
        <taxon>Bacteria</taxon>
        <taxon>Pseudomonadati</taxon>
        <taxon>Bacteroidota</taxon>
        <taxon>Flavobacteriia</taxon>
        <taxon>Flavobacteriales</taxon>
        <taxon>Flavobacteriaceae</taxon>
        <taxon>Capnocytophaga</taxon>
    </lineage>
</organism>
<dbReference type="AlphaFoldDB" id="A0A250FVJ1"/>
<gene>
    <name evidence="2" type="ORF">CGC50_13180</name>
</gene>
<proteinExistence type="predicted"/>
<dbReference type="OrthoDB" id="8750305at2"/>
<evidence type="ECO:0000256" key="1">
    <source>
        <dbReference type="SAM" id="SignalP"/>
    </source>
</evidence>
<accession>A0A250FVJ1</accession>
<name>A0A250FVJ1_9FLAO</name>
<dbReference type="RefSeq" id="WP_095911172.1">
    <property type="nucleotide sequence ID" value="NZ_CAUPXI010000015.1"/>
</dbReference>
<protein>
    <recommendedName>
        <fullName evidence="4">EF-hand domain-containing protein</fullName>
    </recommendedName>
</protein>
<evidence type="ECO:0000313" key="3">
    <source>
        <dbReference type="Proteomes" id="UP000217250"/>
    </source>
</evidence>
<reference evidence="3" key="1">
    <citation type="submission" date="2017-06" db="EMBL/GenBank/DDBJ databases">
        <title>Capnocytophaga spp. assemblies.</title>
        <authorList>
            <person name="Gulvik C.A."/>
        </authorList>
    </citation>
    <scope>NUCLEOTIDE SEQUENCE [LARGE SCALE GENOMIC DNA]</scope>
    <source>
        <strain evidence="3">H1496</strain>
    </source>
</reference>
<dbReference type="NCBIfam" id="NF046077">
    <property type="entry name" value="LPS_M949_RS01915"/>
    <property type="match status" value="1"/>
</dbReference>
<dbReference type="EMBL" id="CP022386">
    <property type="protein sequence ID" value="ATA88006.1"/>
    <property type="molecule type" value="Genomic_DNA"/>
</dbReference>